<comment type="caution">
    <text evidence="1">The sequence shown here is derived from an EMBL/GenBank/DDBJ whole genome shotgun (WGS) entry which is preliminary data.</text>
</comment>
<dbReference type="EMBL" id="SMKI01000132">
    <property type="protein sequence ID" value="TDC74806.1"/>
    <property type="molecule type" value="Genomic_DNA"/>
</dbReference>
<keyword evidence="2" id="KW-1185">Reference proteome</keyword>
<protein>
    <submittedName>
        <fullName evidence="1">XRE family transcriptional regulator</fullName>
    </submittedName>
</protein>
<sequence>MARAGLSVVDVAAQLEVDPKTVERWLAGRVPHPRSRARLSALMKLPESHMWPGASSPMRRRQLHGTEVQAVYPHRWQVPADVWRDFFRGAECAIDVLVYSGLFLVEDVAVLRVLSERATAGVKVRLLLGDLGSVNVATRGGEEGIGDAMAGRIRNALVLVRPLASLPHVEIRKHSTTLYNSIFRRDDELLVNAHVLGQPATHSPVLHLRRGVDCAMTCTYRQSFERVWSDSVTVTP</sequence>
<name>A0A4R4TEZ9_9ACTN</name>
<proteinExistence type="predicted"/>
<dbReference type="AlphaFoldDB" id="A0A4R4TEZ9"/>
<evidence type="ECO:0000313" key="1">
    <source>
        <dbReference type="EMBL" id="TDC74806.1"/>
    </source>
</evidence>
<organism evidence="1 2">
    <name type="scientific">Streptomyces hainanensis</name>
    <dbReference type="NCBI Taxonomy" id="402648"/>
    <lineage>
        <taxon>Bacteria</taxon>
        <taxon>Bacillati</taxon>
        <taxon>Actinomycetota</taxon>
        <taxon>Actinomycetes</taxon>
        <taxon>Kitasatosporales</taxon>
        <taxon>Streptomycetaceae</taxon>
        <taxon>Streptomyces</taxon>
    </lineage>
</organism>
<accession>A0A4R4TEZ9</accession>
<dbReference type="OrthoDB" id="8438314at2"/>
<evidence type="ECO:0000313" key="2">
    <source>
        <dbReference type="Proteomes" id="UP000295345"/>
    </source>
</evidence>
<dbReference type="Proteomes" id="UP000295345">
    <property type="component" value="Unassembled WGS sequence"/>
</dbReference>
<reference evidence="1 2" key="1">
    <citation type="submission" date="2019-03" db="EMBL/GenBank/DDBJ databases">
        <title>Draft genome sequences of novel Actinobacteria.</title>
        <authorList>
            <person name="Sahin N."/>
            <person name="Ay H."/>
            <person name="Saygin H."/>
        </authorList>
    </citation>
    <scope>NUCLEOTIDE SEQUENCE [LARGE SCALE GENOMIC DNA]</scope>
    <source>
        <strain evidence="1 2">DSM 41900</strain>
    </source>
</reference>
<gene>
    <name evidence="1" type="ORF">E1283_14480</name>
</gene>